<keyword evidence="3" id="KW-1185">Reference proteome</keyword>
<proteinExistence type="predicted"/>
<reference evidence="2 3" key="1">
    <citation type="submission" date="2014-04" db="EMBL/GenBank/DDBJ databases">
        <authorList>
            <consortium name="DOE Joint Genome Institute"/>
            <person name="Kuo A."/>
            <person name="Kohler A."/>
            <person name="Nagy L.G."/>
            <person name="Floudas D."/>
            <person name="Copeland A."/>
            <person name="Barry K.W."/>
            <person name="Cichocki N."/>
            <person name="Veneault-Fourrey C."/>
            <person name="LaButti K."/>
            <person name="Lindquist E.A."/>
            <person name="Lipzen A."/>
            <person name="Lundell T."/>
            <person name="Morin E."/>
            <person name="Murat C."/>
            <person name="Sun H."/>
            <person name="Tunlid A."/>
            <person name="Henrissat B."/>
            <person name="Grigoriev I.V."/>
            <person name="Hibbett D.S."/>
            <person name="Martin F."/>
            <person name="Nordberg H.P."/>
            <person name="Cantor M.N."/>
            <person name="Hua S.X."/>
        </authorList>
    </citation>
    <scope>NUCLEOTIDE SEQUENCE [LARGE SCALE GENOMIC DNA]</scope>
    <source>
        <strain evidence="2 3">LaAM-08-1</strain>
    </source>
</reference>
<dbReference type="OrthoDB" id="3184250at2759"/>
<feature type="compositionally biased region" description="Polar residues" evidence="1">
    <location>
        <begin position="209"/>
        <end position="221"/>
    </location>
</feature>
<evidence type="ECO:0000313" key="3">
    <source>
        <dbReference type="Proteomes" id="UP000054477"/>
    </source>
</evidence>
<name>A0A0C9XYX6_9AGAR</name>
<organism evidence="2 3">
    <name type="scientific">Laccaria amethystina LaAM-08-1</name>
    <dbReference type="NCBI Taxonomy" id="1095629"/>
    <lineage>
        <taxon>Eukaryota</taxon>
        <taxon>Fungi</taxon>
        <taxon>Dikarya</taxon>
        <taxon>Basidiomycota</taxon>
        <taxon>Agaricomycotina</taxon>
        <taxon>Agaricomycetes</taxon>
        <taxon>Agaricomycetidae</taxon>
        <taxon>Agaricales</taxon>
        <taxon>Agaricineae</taxon>
        <taxon>Hydnangiaceae</taxon>
        <taxon>Laccaria</taxon>
    </lineage>
</organism>
<evidence type="ECO:0000313" key="2">
    <source>
        <dbReference type="EMBL" id="KIK10136.1"/>
    </source>
</evidence>
<protein>
    <submittedName>
        <fullName evidence="2">Uncharacterized protein</fullName>
    </submittedName>
</protein>
<dbReference type="Proteomes" id="UP000054477">
    <property type="component" value="Unassembled WGS sequence"/>
</dbReference>
<evidence type="ECO:0000256" key="1">
    <source>
        <dbReference type="SAM" id="MobiDB-lite"/>
    </source>
</evidence>
<dbReference type="EMBL" id="KN838536">
    <property type="protein sequence ID" value="KIK10136.1"/>
    <property type="molecule type" value="Genomic_DNA"/>
</dbReference>
<dbReference type="AlphaFoldDB" id="A0A0C9XYX6"/>
<accession>A0A0C9XYX6</accession>
<feature type="compositionally biased region" description="Low complexity" evidence="1">
    <location>
        <begin position="198"/>
        <end position="208"/>
    </location>
</feature>
<feature type="compositionally biased region" description="Basic residues" evidence="1">
    <location>
        <begin position="261"/>
        <end position="274"/>
    </location>
</feature>
<dbReference type="HOGENOM" id="CLU_1019656_0_0_1"/>
<sequence length="274" mass="29362">MKVPHLLRDAYSFLGTFEASLEQGVDGQNRHRQVHTLSSVHTLGVISDFTFDIVESNYAAVDKIGRTARRTADTHIKNALSKPRVATTLRRMTAMFNFVPDLPPVTSVVDGPDLTLKGLDKGISIEKTPPKAQQVSPPPASLPIASTSRDRDQVKVQPVHPDSATESEAEEGPVHSNMPKVSSPFAMHGAGAMPTGQAFSKSSSAFSSTPVTKGETSNSDSKPPLQPTKQSKKPRIASSSDDDSDSKARVAQKRSAGGVKRGAKQPIKRGGKRF</sequence>
<reference evidence="3" key="2">
    <citation type="submission" date="2015-01" db="EMBL/GenBank/DDBJ databases">
        <title>Evolutionary Origins and Diversification of the Mycorrhizal Mutualists.</title>
        <authorList>
            <consortium name="DOE Joint Genome Institute"/>
            <consortium name="Mycorrhizal Genomics Consortium"/>
            <person name="Kohler A."/>
            <person name="Kuo A."/>
            <person name="Nagy L.G."/>
            <person name="Floudas D."/>
            <person name="Copeland A."/>
            <person name="Barry K.W."/>
            <person name="Cichocki N."/>
            <person name="Veneault-Fourrey C."/>
            <person name="LaButti K."/>
            <person name="Lindquist E.A."/>
            <person name="Lipzen A."/>
            <person name="Lundell T."/>
            <person name="Morin E."/>
            <person name="Murat C."/>
            <person name="Riley R."/>
            <person name="Ohm R."/>
            <person name="Sun H."/>
            <person name="Tunlid A."/>
            <person name="Henrissat B."/>
            <person name="Grigoriev I.V."/>
            <person name="Hibbett D.S."/>
            <person name="Martin F."/>
        </authorList>
    </citation>
    <scope>NUCLEOTIDE SEQUENCE [LARGE SCALE GENOMIC DNA]</scope>
    <source>
        <strain evidence="3">LaAM-08-1</strain>
    </source>
</reference>
<gene>
    <name evidence="2" type="ORF">K443DRAFT_81378</name>
</gene>
<feature type="region of interest" description="Disordered" evidence="1">
    <location>
        <begin position="127"/>
        <end position="274"/>
    </location>
</feature>